<dbReference type="Gene3D" id="1.20.1740.10">
    <property type="entry name" value="Amino acid/polyamine transporter I"/>
    <property type="match status" value="1"/>
</dbReference>
<feature type="transmembrane region" description="Helical" evidence="8">
    <location>
        <begin position="194"/>
        <end position="212"/>
    </location>
</feature>
<evidence type="ECO:0000256" key="3">
    <source>
        <dbReference type="ARBA" id="ARBA00022448"/>
    </source>
</evidence>
<feature type="transmembrane region" description="Helical" evidence="8">
    <location>
        <begin position="224"/>
        <end position="245"/>
    </location>
</feature>
<dbReference type="InterPro" id="IPR004761">
    <property type="entry name" value="Spore_GerAB"/>
</dbReference>
<protein>
    <submittedName>
        <fullName evidence="9">GerAB/ArcD/ProY family transporter</fullName>
    </submittedName>
</protein>
<evidence type="ECO:0000313" key="10">
    <source>
        <dbReference type="Proteomes" id="UP001235343"/>
    </source>
</evidence>
<feature type="transmembrane region" description="Helical" evidence="8">
    <location>
        <begin position="118"/>
        <end position="141"/>
    </location>
</feature>
<comment type="caution">
    <text evidence="9">The sequence shown here is derived from an EMBL/GenBank/DDBJ whole genome shotgun (WGS) entry which is preliminary data.</text>
</comment>
<evidence type="ECO:0000256" key="6">
    <source>
        <dbReference type="ARBA" id="ARBA00022989"/>
    </source>
</evidence>
<evidence type="ECO:0000256" key="1">
    <source>
        <dbReference type="ARBA" id="ARBA00004141"/>
    </source>
</evidence>
<dbReference type="RefSeq" id="WP_285931463.1">
    <property type="nucleotide sequence ID" value="NZ_JASTZU010000027.1"/>
</dbReference>
<evidence type="ECO:0000256" key="5">
    <source>
        <dbReference type="ARBA" id="ARBA00022692"/>
    </source>
</evidence>
<feature type="transmembrane region" description="Helical" evidence="8">
    <location>
        <begin position="310"/>
        <end position="334"/>
    </location>
</feature>
<dbReference type="NCBIfam" id="TIGR00912">
    <property type="entry name" value="2A0309"/>
    <property type="match status" value="1"/>
</dbReference>
<feature type="transmembrane region" description="Helical" evidence="8">
    <location>
        <begin position="146"/>
        <end position="166"/>
    </location>
</feature>
<comment type="similarity">
    <text evidence="2">Belongs to the amino acid-polyamine-organocation (APC) superfamily. Spore germination protein (SGP) (TC 2.A.3.9) family.</text>
</comment>
<feature type="transmembrane region" description="Helical" evidence="8">
    <location>
        <begin position="15"/>
        <end position="34"/>
    </location>
</feature>
<dbReference type="EMBL" id="JASTZU010000027">
    <property type="protein sequence ID" value="MDL4840419.1"/>
    <property type="molecule type" value="Genomic_DNA"/>
</dbReference>
<comment type="subcellular location">
    <subcellularLocation>
        <location evidence="1">Membrane</location>
        <topology evidence="1">Multi-pass membrane protein</topology>
    </subcellularLocation>
</comment>
<feature type="transmembrane region" description="Helical" evidence="8">
    <location>
        <begin position="340"/>
        <end position="358"/>
    </location>
</feature>
<gene>
    <name evidence="9" type="ORF">QQS35_08175</name>
</gene>
<keyword evidence="10" id="KW-1185">Reference proteome</keyword>
<keyword evidence="3" id="KW-0813">Transport</keyword>
<dbReference type="Pfam" id="PF03845">
    <property type="entry name" value="Spore_permease"/>
    <property type="match status" value="1"/>
</dbReference>
<name>A0ABT7L3I3_9BACI</name>
<sequence length="370" mass="42801">MDVNITIRPGLRVKAFYLFFIISSIQTGTGIMSTPRYIFKEAKQDAWISVIIAGLCMHLIIFVMFAILKKYKNTDIFGIQTDLFGKWISRVLGTIFIIYLFSSLVSILINYIQVVQVFIYPMLSPWLLSIMILSIVTYAVLGGLRVAVGVTFTFFILTLWLIFFLYKPMTLMDFGHFKPMFEATPMELLKGARATTYSFLGLEILFFLYPFIDNKKKAQLPTQLGIVMTTFLVLLVTFISIGFFGGDLLERSIWPVLILYKLIEYAVIERFDLIIVTQWMMVIVPNMILITWMISYGLKRMYQLPQKKAVYGVVFLLFICGGLIRDQFTIQLIIDYVAQVGFWIVFIYPFVLYPLVIIKKKMNKNRGNHS</sequence>
<dbReference type="PANTHER" id="PTHR34975">
    <property type="entry name" value="SPORE GERMINATION PROTEIN A2"/>
    <property type="match status" value="1"/>
</dbReference>
<accession>A0ABT7L3I3</accession>
<evidence type="ECO:0000313" key="9">
    <source>
        <dbReference type="EMBL" id="MDL4840419.1"/>
    </source>
</evidence>
<dbReference type="Proteomes" id="UP001235343">
    <property type="component" value="Unassembled WGS sequence"/>
</dbReference>
<feature type="transmembrane region" description="Helical" evidence="8">
    <location>
        <begin position="88"/>
        <end position="112"/>
    </location>
</feature>
<evidence type="ECO:0000256" key="8">
    <source>
        <dbReference type="SAM" id="Phobius"/>
    </source>
</evidence>
<keyword evidence="7 8" id="KW-0472">Membrane</keyword>
<reference evidence="9 10" key="1">
    <citation type="submission" date="2023-06" db="EMBL/GenBank/DDBJ databases">
        <title>Aquibacillus rhizosphaerae LR5S19.</title>
        <authorList>
            <person name="Sun J.-Q."/>
        </authorList>
    </citation>
    <scope>NUCLEOTIDE SEQUENCE [LARGE SCALE GENOMIC DNA]</scope>
    <source>
        <strain evidence="9 10">LR5S19</strain>
    </source>
</reference>
<feature type="transmembrane region" description="Helical" evidence="8">
    <location>
        <begin position="46"/>
        <end position="68"/>
    </location>
</feature>
<evidence type="ECO:0000256" key="2">
    <source>
        <dbReference type="ARBA" id="ARBA00007998"/>
    </source>
</evidence>
<evidence type="ECO:0000256" key="4">
    <source>
        <dbReference type="ARBA" id="ARBA00022544"/>
    </source>
</evidence>
<organism evidence="9 10">
    <name type="scientific">Aquibacillus rhizosphaerae</name>
    <dbReference type="NCBI Taxonomy" id="3051431"/>
    <lineage>
        <taxon>Bacteria</taxon>
        <taxon>Bacillati</taxon>
        <taxon>Bacillota</taxon>
        <taxon>Bacilli</taxon>
        <taxon>Bacillales</taxon>
        <taxon>Bacillaceae</taxon>
        <taxon>Aquibacillus</taxon>
    </lineage>
</organism>
<keyword evidence="5 8" id="KW-0812">Transmembrane</keyword>
<keyword evidence="6 8" id="KW-1133">Transmembrane helix</keyword>
<evidence type="ECO:0000256" key="7">
    <source>
        <dbReference type="ARBA" id="ARBA00023136"/>
    </source>
</evidence>
<dbReference type="PANTHER" id="PTHR34975:SF2">
    <property type="entry name" value="SPORE GERMINATION PROTEIN A2"/>
    <property type="match status" value="1"/>
</dbReference>
<keyword evidence="4" id="KW-0309">Germination</keyword>
<proteinExistence type="inferred from homology"/>
<feature type="transmembrane region" description="Helical" evidence="8">
    <location>
        <begin position="279"/>
        <end position="298"/>
    </location>
</feature>